<comment type="caution">
    <text evidence="2">The sequence shown here is derived from an EMBL/GenBank/DDBJ whole genome shotgun (WGS) entry which is preliminary data.</text>
</comment>
<dbReference type="Pfam" id="PF16363">
    <property type="entry name" value="GDP_Man_Dehyd"/>
    <property type="match status" value="1"/>
</dbReference>
<feature type="domain" description="NAD(P)-binding" evidence="1">
    <location>
        <begin position="13"/>
        <end position="315"/>
    </location>
</feature>
<dbReference type="SUPFAM" id="SSF51735">
    <property type="entry name" value="NAD(P)-binding Rossmann-fold domains"/>
    <property type="match status" value="1"/>
</dbReference>
<accession>A0A6G4WFK6</accession>
<dbReference type="PANTHER" id="PTHR43000">
    <property type="entry name" value="DTDP-D-GLUCOSE 4,6-DEHYDRATASE-RELATED"/>
    <property type="match status" value="1"/>
</dbReference>
<reference evidence="2 3" key="1">
    <citation type="submission" date="2020-02" db="EMBL/GenBank/DDBJ databases">
        <title>Genome sequence of strain CCNWXJ40-4.</title>
        <authorList>
            <person name="Gao J."/>
            <person name="Sun J."/>
        </authorList>
    </citation>
    <scope>NUCLEOTIDE SEQUENCE [LARGE SCALE GENOMIC DNA]</scope>
    <source>
        <strain evidence="2 3">CCNWXJ 40-4</strain>
    </source>
</reference>
<protein>
    <submittedName>
        <fullName evidence="2">NAD-dependent epimerase/dehydratase family protein</fullName>
    </submittedName>
</protein>
<proteinExistence type="predicted"/>
<dbReference type="InterPro" id="IPR036291">
    <property type="entry name" value="NAD(P)-bd_dom_sf"/>
</dbReference>
<dbReference type="AlphaFoldDB" id="A0A6G4WFK6"/>
<dbReference type="Gene3D" id="3.40.50.720">
    <property type="entry name" value="NAD(P)-binding Rossmann-like Domain"/>
    <property type="match status" value="1"/>
</dbReference>
<dbReference type="InterPro" id="IPR016040">
    <property type="entry name" value="NAD(P)-bd_dom"/>
</dbReference>
<evidence type="ECO:0000313" key="3">
    <source>
        <dbReference type="Proteomes" id="UP001642900"/>
    </source>
</evidence>
<dbReference type="Proteomes" id="UP001642900">
    <property type="component" value="Unassembled WGS sequence"/>
</dbReference>
<keyword evidence="3" id="KW-1185">Reference proteome</keyword>
<dbReference type="RefSeq" id="WP_165029773.1">
    <property type="nucleotide sequence ID" value="NZ_JAAKZF010000024.1"/>
</dbReference>
<dbReference type="EMBL" id="JAAKZF010000024">
    <property type="protein sequence ID" value="NGO52910.1"/>
    <property type="molecule type" value="Genomic_DNA"/>
</dbReference>
<evidence type="ECO:0000313" key="2">
    <source>
        <dbReference type="EMBL" id="NGO52910.1"/>
    </source>
</evidence>
<name>A0A6G4WFK6_9HYPH</name>
<gene>
    <name evidence="2" type="ORF">G6N73_17295</name>
</gene>
<evidence type="ECO:0000259" key="1">
    <source>
        <dbReference type="Pfam" id="PF16363"/>
    </source>
</evidence>
<dbReference type="Gene3D" id="3.90.25.10">
    <property type="entry name" value="UDP-galactose 4-epimerase, domain 1"/>
    <property type="match status" value="1"/>
</dbReference>
<sequence>MTDPAFWRGKRVLVAGATGFLGGWLVRRLVEYEAQVVSLVHRPKPESQFYLGGFDRKTEVVQGDISDAKLMSETFDRYSPEVFFHAAGWADVIQVLKDPLQCFRGAVLSTWTILEHIRANEVGCVSVISSSDKAYGSQALPYRESAPLTPVHPYEVAKASQDYVAQSYGKIYGLPVAVTRCGNYFGGYDFNFARLIPGVIRSLVEGEQPILRSDGKFTRDYLYIEDAVDVQLDLAEKLHRDPTLYGEAFNFSYGAQVEVIEIVERIAELFGSAVKPLVNNSVSVEIRHMHLSSDKARSRLGWEPACGFDEGLKRTVDWYIRHIGGKTEPSQNALSTV</sequence>
<organism evidence="2 3">
    <name type="scientific">Allomesorhizobium camelthorni</name>
    <dbReference type="NCBI Taxonomy" id="475069"/>
    <lineage>
        <taxon>Bacteria</taxon>
        <taxon>Pseudomonadati</taxon>
        <taxon>Pseudomonadota</taxon>
        <taxon>Alphaproteobacteria</taxon>
        <taxon>Hyphomicrobiales</taxon>
        <taxon>Phyllobacteriaceae</taxon>
        <taxon>Allomesorhizobium</taxon>
    </lineage>
</organism>